<dbReference type="Proteomes" id="UP000539642">
    <property type="component" value="Unassembled WGS sequence"/>
</dbReference>
<sequence>MAKGNIITENELIFDIPAEAEQPTGPSPTSYLQRLEGMPLKGMIAELEREIILHSLEKNRGNVAMTATDLQLGKTAFYDKMKRYDIVPKELK</sequence>
<name>A0A840UY52_9BACT</name>
<proteinExistence type="predicted"/>
<evidence type="ECO:0000259" key="1">
    <source>
        <dbReference type="Pfam" id="PF02954"/>
    </source>
</evidence>
<dbReference type="Pfam" id="PF02954">
    <property type="entry name" value="HTH_8"/>
    <property type="match status" value="1"/>
</dbReference>
<accession>A0A840UY52</accession>
<evidence type="ECO:0000313" key="2">
    <source>
        <dbReference type="EMBL" id="MBB5349746.1"/>
    </source>
</evidence>
<dbReference type="EMBL" id="JACHEO010000041">
    <property type="protein sequence ID" value="MBB5349746.1"/>
    <property type="molecule type" value="Genomic_DNA"/>
</dbReference>
<protein>
    <submittedName>
        <fullName evidence="2">DNA-binding NtrC family response regulator</fullName>
    </submittedName>
</protein>
<organism evidence="2 3">
    <name type="scientific">Desulfoprunum benzoelyticum</name>
    <dbReference type="NCBI Taxonomy" id="1506996"/>
    <lineage>
        <taxon>Bacteria</taxon>
        <taxon>Pseudomonadati</taxon>
        <taxon>Thermodesulfobacteriota</taxon>
        <taxon>Desulfobulbia</taxon>
        <taxon>Desulfobulbales</taxon>
        <taxon>Desulfobulbaceae</taxon>
        <taxon>Desulfoprunum</taxon>
    </lineage>
</organism>
<gene>
    <name evidence="2" type="ORF">HNQ81_003508</name>
</gene>
<reference evidence="2 3" key="1">
    <citation type="submission" date="2020-08" db="EMBL/GenBank/DDBJ databases">
        <title>Genomic Encyclopedia of Type Strains, Phase IV (KMG-IV): sequencing the most valuable type-strain genomes for metagenomic binning, comparative biology and taxonomic classification.</title>
        <authorList>
            <person name="Goeker M."/>
        </authorList>
    </citation>
    <scope>NUCLEOTIDE SEQUENCE [LARGE SCALE GENOMIC DNA]</scope>
    <source>
        <strain evidence="2 3">DSM 28570</strain>
    </source>
</reference>
<dbReference type="Gene3D" id="1.10.10.60">
    <property type="entry name" value="Homeodomain-like"/>
    <property type="match status" value="1"/>
</dbReference>
<dbReference type="InterPro" id="IPR009057">
    <property type="entry name" value="Homeodomain-like_sf"/>
</dbReference>
<comment type="caution">
    <text evidence="2">The sequence shown here is derived from an EMBL/GenBank/DDBJ whole genome shotgun (WGS) entry which is preliminary data.</text>
</comment>
<dbReference type="InterPro" id="IPR002197">
    <property type="entry name" value="HTH_Fis"/>
</dbReference>
<dbReference type="AlphaFoldDB" id="A0A840UY52"/>
<evidence type="ECO:0000313" key="3">
    <source>
        <dbReference type="Proteomes" id="UP000539642"/>
    </source>
</evidence>
<dbReference type="RefSeq" id="WP_183352620.1">
    <property type="nucleotide sequence ID" value="NZ_JACHEO010000041.1"/>
</dbReference>
<keyword evidence="2" id="KW-0238">DNA-binding</keyword>
<keyword evidence="3" id="KW-1185">Reference proteome</keyword>
<dbReference type="SUPFAM" id="SSF46689">
    <property type="entry name" value="Homeodomain-like"/>
    <property type="match status" value="1"/>
</dbReference>
<dbReference type="GO" id="GO:0043565">
    <property type="term" value="F:sequence-specific DNA binding"/>
    <property type="evidence" value="ECO:0007669"/>
    <property type="project" value="InterPro"/>
</dbReference>
<feature type="domain" description="DNA binding HTH" evidence="1">
    <location>
        <begin position="44"/>
        <end position="84"/>
    </location>
</feature>